<dbReference type="InterPro" id="IPR045891">
    <property type="entry name" value="ZIP9"/>
</dbReference>
<dbReference type="AlphaFoldDB" id="A0A2G9TXD2"/>
<name>A0A2G9TXD2_TELCI</name>
<reference evidence="4 5" key="1">
    <citation type="submission" date="2015-09" db="EMBL/GenBank/DDBJ databases">
        <title>Draft genome of the parasitic nematode Teladorsagia circumcincta isolate WARC Sus (inbred).</title>
        <authorList>
            <person name="Mitreva M."/>
        </authorList>
    </citation>
    <scope>NUCLEOTIDE SEQUENCE [LARGE SCALE GENOMIC DNA]</scope>
    <source>
        <strain evidence="4 5">S</strain>
    </source>
</reference>
<dbReference type="PANTHER" id="PTHR16133:SF0">
    <property type="entry name" value="ZINC_IRON REGULATED TRANSPORTER-RELATED PROTEIN 102B, ISOFORM E"/>
    <property type="match status" value="1"/>
</dbReference>
<evidence type="ECO:0000256" key="2">
    <source>
        <dbReference type="SAM" id="MobiDB-lite"/>
    </source>
</evidence>
<dbReference type="GO" id="GO:0012505">
    <property type="term" value="C:endomembrane system"/>
    <property type="evidence" value="ECO:0007669"/>
    <property type="project" value="UniProtKB-SubCell"/>
</dbReference>
<evidence type="ECO:0000313" key="5">
    <source>
        <dbReference type="Proteomes" id="UP000230423"/>
    </source>
</evidence>
<dbReference type="OrthoDB" id="19859at2759"/>
<dbReference type="GO" id="GO:0006829">
    <property type="term" value="P:zinc ion transport"/>
    <property type="evidence" value="ECO:0007669"/>
    <property type="project" value="InterPro"/>
</dbReference>
<protein>
    <submittedName>
        <fullName evidence="4">Uncharacterized protein</fullName>
    </submittedName>
</protein>
<dbReference type="Proteomes" id="UP000230423">
    <property type="component" value="Unassembled WGS sequence"/>
</dbReference>
<dbReference type="EMBL" id="KZ351872">
    <property type="protein sequence ID" value="PIO62624.1"/>
    <property type="molecule type" value="Genomic_DNA"/>
</dbReference>
<dbReference type="GO" id="GO:0046873">
    <property type="term" value="F:metal ion transmembrane transporter activity"/>
    <property type="evidence" value="ECO:0007669"/>
    <property type="project" value="InterPro"/>
</dbReference>
<gene>
    <name evidence="4" type="ORF">TELCIR_15805</name>
</gene>
<dbReference type="PANTHER" id="PTHR16133">
    <property type="entry name" value="SOLUTE CARRIER FAMILY 39 ZINC TRANSPORTER , MEMBER 9-RELATED"/>
    <property type="match status" value="1"/>
</dbReference>
<evidence type="ECO:0000256" key="3">
    <source>
        <dbReference type="SAM" id="SignalP"/>
    </source>
</evidence>
<sequence>MRMVSIFGAGLLLGTALSVIIPEGVEALYTAQSEKSHPEFHGINNPAKAKAILEDTKPEQVELPRIVPQNLKDKIEGDGLGNPKTKRKRDISDTTDTRPSLTESILIRQKRDQEVVSHEVNLGEAPAETHSHNEAYHSHKAHQQIGYPLVFGFIFMLLVDQMSNAAWSRSEFEF</sequence>
<feature type="signal peptide" evidence="3">
    <location>
        <begin position="1"/>
        <end position="27"/>
    </location>
</feature>
<accession>A0A2G9TXD2</accession>
<evidence type="ECO:0000313" key="4">
    <source>
        <dbReference type="EMBL" id="PIO62624.1"/>
    </source>
</evidence>
<evidence type="ECO:0000256" key="1">
    <source>
        <dbReference type="ARBA" id="ARBA00004127"/>
    </source>
</evidence>
<proteinExistence type="predicted"/>
<keyword evidence="3" id="KW-0732">Signal</keyword>
<feature type="region of interest" description="Disordered" evidence="2">
    <location>
        <begin position="73"/>
        <end position="99"/>
    </location>
</feature>
<keyword evidence="5" id="KW-1185">Reference proteome</keyword>
<comment type="subcellular location">
    <subcellularLocation>
        <location evidence="1">Endomembrane system</location>
        <topology evidence="1">Multi-pass membrane protein</topology>
    </subcellularLocation>
</comment>
<feature type="chain" id="PRO_5013560570" evidence="3">
    <location>
        <begin position="28"/>
        <end position="174"/>
    </location>
</feature>
<organism evidence="4 5">
    <name type="scientific">Teladorsagia circumcincta</name>
    <name type="common">Brown stomach worm</name>
    <name type="synonym">Ostertagia circumcincta</name>
    <dbReference type="NCBI Taxonomy" id="45464"/>
    <lineage>
        <taxon>Eukaryota</taxon>
        <taxon>Metazoa</taxon>
        <taxon>Ecdysozoa</taxon>
        <taxon>Nematoda</taxon>
        <taxon>Chromadorea</taxon>
        <taxon>Rhabditida</taxon>
        <taxon>Rhabditina</taxon>
        <taxon>Rhabditomorpha</taxon>
        <taxon>Strongyloidea</taxon>
        <taxon>Trichostrongylidae</taxon>
        <taxon>Teladorsagia</taxon>
    </lineage>
</organism>